<dbReference type="Gene3D" id="3.30.559.10">
    <property type="entry name" value="Chloramphenicol acetyltransferase-like domain"/>
    <property type="match status" value="1"/>
</dbReference>
<dbReference type="PANTHER" id="PTHR43178:SF5">
    <property type="entry name" value="LIPOAMIDE ACYLTRANSFERASE COMPONENT OF BRANCHED-CHAIN ALPHA-KETO ACID DEHYDROGENASE COMPLEX, MITOCHONDRIAL"/>
    <property type="match status" value="1"/>
</dbReference>
<keyword evidence="3 5" id="KW-0012">Acyltransferase</keyword>
<keyword evidence="2" id="KW-0808">Transferase</keyword>
<dbReference type="SUPFAM" id="SSF52777">
    <property type="entry name" value="CoA-dependent acyltransferases"/>
    <property type="match status" value="1"/>
</dbReference>
<reference evidence="5" key="1">
    <citation type="submission" date="2023-03" db="EMBL/GenBank/DDBJ databases">
        <authorList>
            <person name="Steffen K."/>
            <person name="Cardenas P."/>
        </authorList>
    </citation>
    <scope>NUCLEOTIDE SEQUENCE</scope>
</reference>
<gene>
    <name evidence="5" type="ORF">GBAR_LOCUS3375</name>
</gene>
<dbReference type="PANTHER" id="PTHR43178">
    <property type="entry name" value="DIHYDROLIPOAMIDE ACETYLTRANSFERASE COMPONENT OF PYRUVATE DEHYDROGENASE COMPLEX"/>
    <property type="match status" value="1"/>
</dbReference>
<dbReference type="EMBL" id="CASHTH010000476">
    <property type="protein sequence ID" value="CAI8002363.1"/>
    <property type="molecule type" value="Genomic_DNA"/>
</dbReference>
<dbReference type="Pfam" id="PF00198">
    <property type="entry name" value="2-oxoacid_dh"/>
    <property type="match status" value="1"/>
</dbReference>
<protein>
    <submittedName>
        <fullName evidence="5">Lipoamide acyltransferase component of branched-chain alpha-keto acid dehydrogenase complex</fullName>
    </submittedName>
</protein>
<name>A0AA35R335_GEOBA</name>
<evidence type="ECO:0000259" key="4">
    <source>
        <dbReference type="Pfam" id="PF00198"/>
    </source>
</evidence>
<dbReference type="AlphaFoldDB" id="A0AA35R335"/>
<dbReference type="Proteomes" id="UP001174909">
    <property type="component" value="Unassembled WGS sequence"/>
</dbReference>
<comment type="caution">
    <text evidence="5">The sequence shown here is derived from an EMBL/GenBank/DDBJ whole genome shotgun (WGS) entry which is preliminary data.</text>
</comment>
<dbReference type="InterPro" id="IPR050743">
    <property type="entry name" value="2-oxoacid_DH_E2_comp"/>
</dbReference>
<evidence type="ECO:0000313" key="5">
    <source>
        <dbReference type="EMBL" id="CAI8002363.1"/>
    </source>
</evidence>
<dbReference type="GO" id="GO:0031405">
    <property type="term" value="F:lipoic acid binding"/>
    <property type="evidence" value="ECO:0007669"/>
    <property type="project" value="TreeGrafter"/>
</dbReference>
<feature type="domain" description="2-oxoacid dehydrogenase acyltransferase catalytic" evidence="4">
    <location>
        <begin position="2"/>
        <end position="69"/>
    </location>
</feature>
<dbReference type="GO" id="GO:0016407">
    <property type="term" value="F:acetyltransferase activity"/>
    <property type="evidence" value="ECO:0007669"/>
    <property type="project" value="TreeGrafter"/>
</dbReference>
<keyword evidence="6" id="KW-1185">Reference proteome</keyword>
<organism evidence="5 6">
    <name type="scientific">Geodia barretti</name>
    <name type="common">Barrett's horny sponge</name>
    <dbReference type="NCBI Taxonomy" id="519541"/>
    <lineage>
        <taxon>Eukaryota</taxon>
        <taxon>Metazoa</taxon>
        <taxon>Porifera</taxon>
        <taxon>Demospongiae</taxon>
        <taxon>Heteroscleromorpha</taxon>
        <taxon>Tetractinellida</taxon>
        <taxon>Astrophorina</taxon>
        <taxon>Geodiidae</taxon>
        <taxon>Geodia</taxon>
    </lineage>
</organism>
<sequence>MGSLISQPIINFPQAAIMTTEAIQKRPVVINDAIAIRSMMNLCMSFDHRINDGAESSAFMQAMKRRLEAIGPNTTA</sequence>
<comment type="cofactor">
    <cofactor evidence="1">
        <name>(R)-lipoate</name>
        <dbReference type="ChEBI" id="CHEBI:83088"/>
    </cofactor>
</comment>
<evidence type="ECO:0000256" key="1">
    <source>
        <dbReference type="ARBA" id="ARBA00001938"/>
    </source>
</evidence>
<dbReference type="InterPro" id="IPR023213">
    <property type="entry name" value="CAT-like_dom_sf"/>
</dbReference>
<evidence type="ECO:0000256" key="2">
    <source>
        <dbReference type="ARBA" id="ARBA00022679"/>
    </source>
</evidence>
<evidence type="ECO:0000313" key="6">
    <source>
        <dbReference type="Proteomes" id="UP001174909"/>
    </source>
</evidence>
<dbReference type="InterPro" id="IPR001078">
    <property type="entry name" value="2-oxoacid_DH_actylTfrase"/>
</dbReference>
<evidence type="ECO:0000256" key="3">
    <source>
        <dbReference type="ARBA" id="ARBA00023315"/>
    </source>
</evidence>
<proteinExistence type="predicted"/>
<accession>A0AA35R335</accession>
<dbReference type="GO" id="GO:0005737">
    <property type="term" value="C:cytoplasm"/>
    <property type="evidence" value="ECO:0007669"/>
    <property type="project" value="TreeGrafter"/>
</dbReference>